<dbReference type="Pfam" id="PF11762">
    <property type="entry name" value="Arabinose_Iso_C"/>
    <property type="match status" value="1"/>
</dbReference>
<dbReference type="PANTHER" id="PTHR38464:SF1">
    <property type="entry name" value="L-ARABINOSE ISOMERASE"/>
    <property type="match status" value="1"/>
</dbReference>
<dbReference type="SUPFAM" id="SSF50443">
    <property type="entry name" value="FucI/AraA C-terminal domain-like"/>
    <property type="match status" value="1"/>
</dbReference>
<feature type="non-terminal residue" evidence="8">
    <location>
        <position position="1"/>
    </location>
</feature>
<dbReference type="InterPro" id="IPR003762">
    <property type="entry name" value="Lara_isomerase"/>
</dbReference>
<keyword evidence="4" id="KW-0413">Isomerase</keyword>
<keyword evidence="1" id="KW-0479">Metal-binding</keyword>
<evidence type="ECO:0000256" key="2">
    <source>
        <dbReference type="ARBA" id="ARBA00022935"/>
    </source>
</evidence>
<dbReference type="GO" id="GO:0008733">
    <property type="term" value="F:L-arabinose isomerase activity"/>
    <property type="evidence" value="ECO:0007669"/>
    <property type="project" value="InterPro"/>
</dbReference>
<keyword evidence="3" id="KW-0464">Manganese</keyword>
<sequence>KLIAMLESRGIEVIPADEICRVKEEFDRAAEKFNRLDVDAVVTQHLAYCPSLGAVDALLSLKMPIVIFDTTVDYGTLAVQNYKNCLRPNHGIHGVQDLCNMLIRNGRDFSLCVGHTSHGDVLDRVVSCCRAAKIAKTLKNARIGSVGGAFEGMGDFQVPEERLKAEIGAEIIKLSPEIAEKYLSAVTEEEIDAEIALEREKYDVRVKNTDDYRESTRSGLAMRKWIDENRLCGCTVNFLKVKDGGLPKMPFNECCKMLERGIGYAGEGDVLTAGLAGALFSVFHDTAFVEMFIPDWENGLILLSHMGESNPALAKFRPIVADKPFGYNGTGDTVSMVTCMRAGNAVLVNLAPMKEGFRLILSPVTMTDDGLERGAYEYVNRGWMKPSLPLQDFLADYSEAGGTHHSALVYGGDLKTLSEFGKMCGFEVTVIK</sequence>
<keyword evidence="5" id="KW-0119">Carbohydrate metabolism</keyword>
<organism evidence="8 9">
    <name type="scientific">Candidatus Colimorpha enterica</name>
    <dbReference type="NCBI Taxonomy" id="3083063"/>
    <lineage>
        <taxon>Bacteria</taxon>
        <taxon>Pseudomonadati</taxon>
        <taxon>Bacteroidota</taxon>
        <taxon>Bacteroidia</taxon>
        <taxon>Bacteroidales</taxon>
        <taxon>Candidatus Colimorpha</taxon>
    </lineage>
</organism>
<evidence type="ECO:0000259" key="6">
    <source>
        <dbReference type="Pfam" id="PF11762"/>
    </source>
</evidence>
<evidence type="ECO:0000256" key="1">
    <source>
        <dbReference type="ARBA" id="ARBA00022723"/>
    </source>
</evidence>
<evidence type="ECO:0000259" key="7">
    <source>
        <dbReference type="Pfam" id="PF24856"/>
    </source>
</evidence>
<dbReference type="Gene3D" id="3.40.50.10940">
    <property type="match status" value="1"/>
</dbReference>
<dbReference type="PANTHER" id="PTHR38464">
    <property type="entry name" value="L-ARABINOSE ISOMERASE"/>
    <property type="match status" value="1"/>
</dbReference>
<dbReference type="Proteomes" id="UP001139365">
    <property type="component" value="Unassembled WGS sequence"/>
</dbReference>
<protein>
    <recommendedName>
        <fullName evidence="10">L-arabinose isomerase</fullName>
    </recommendedName>
</protein>
<dbReference type="EMBL" id="JALEMU010000142">
    <property type="protein sequence ID" value="MCI5756366.1"/>
    <property type="molecule type" value="Genomic_DNA"/>
</dbReference>
<accession>A0AAE3FH72</accession>
<dbReference type="InterPro" id="IPR009015">
    <property type="entry name" value="Fucose_isomerase_N/cen_sf"/>
</dbReference>
<feature type="domain" description="L-arabinose isomerase central" evidence="7">
    <location>
        <begin position="181"/>
        <end position="278"/>
    </location>
</feature>
<dbReference type="InterPro" id="IPR038583">
    <property type="entry name" value="AraA_N_sf"/>
</dbReference>
<dbReference type="GO" id="GO:0019569">
    <property type="term" value="P:L-arabinose catabolic process to D-xylulose 5-phosphate"/>
    <property type="evidence" value="ECO:0007669"/>
    <property type="project" value="TreeGrafter"/>
</dbReference>
<evidence type="ECO:0000313" key="9">
    <source>
        <dbReference type="Proteomes" id="UP001139365"/>
    </source>
</evidence>
<keyword evidence="2" id="KW-0054">Arabinose catabolism</keyword>
<evidence type="ECO:0000256" key="4">
    <source>
        <dbReference type="ARBA" id="ARBA00023235"/>
    </source>
</evidence>
<evidence type="ECO:0000313" key="8">
    <source>
        <dbReference type="EMBL" id="MCI5756366.1"/>
    </source>
</evidence>
<feature type="domain" description="L-arabinose isomerase C-terminal" evidence="6">
    <location>
        <begin position="285"/>
        <end position="427"/>
    </location>
</feature>
<evidence type="ECO:0000256" key="3">
    <source>
        <dbReference type="ARBA" id="ARBA00023211"/>
    </source>
</evidence>
<dbReference type="GO" id="GO:0005829">
    <property type="term" value="C:cytosol"/>
    <property type="evidence" value="ECO:0007669"/>
    <property type="project" value="TreeGrafter"/>
</dbReference>
<dbReference type="SUPFAM" id="SSF53743">
    <property type="entry name" value="FucI/AraA N-terminal and middle domains"/>
    <property type="match status" value="1"/>
</dbReference>
<name>A0AAE3FH72_9BACT</name>
<dbReference type="GO" id="GO:0046872">
    <property type="term" value="F:metal ion binding"/>
    <property type="evidence" value="ECO:0007669"/>
    <property type="project" value="UniProtKB-KW"/>
</dbReference>
<reference evidence="8 9" key="1">
    <citation type="submission" date="2022-03" db="EMBL/GenBank/DDBJ databases">
        <title>Metagenome-assembled genomes from swine fecal metagenomes.</title>
        <authorList>
            <person name="Holman D.B."/>
            <person name="Kommadath A."/>
        </authorList>
    </citation>
    <scope>NUCLEOTIDE SEQUENCE [LARGE SCALE GENOMIC DNA]</scope>
    <source>
        <strain evidence="8">SUG147</strain>
    </source>
</reference>
<dbReference type="InterPro" id="IPR004216">
    <property type="entry name" value="Fuc/Ara_isomerase_C"/>
</dbReference>
<dbReference type="Pfam" id="PF24856">
    <property type="entry name" value="AraA_central"/>
    <property type="match status" value="1"/>
</dbReference>
<dbReference type="InterPro" id="IPR024664">
    <property type="entry name" value="Ara_Isoase_C"/>
</dbReference>
<dbReference type="AlphaFoldDB" id="A0AAE3FH72"/>
<evidence type="ECO:0008006" key="10">
    <source>
        <dbReference type="Google" id="ProtNLM"/>
    </source>
</evidence>
<proteinExistence type="predicted"/>
<comment type="caution">
    <text evidence="8">The sequence shown here is derived from an EMBL/GenBank/DDBJ whole genome shotgun (WGS) entry which is preliminary data.</text>
</comment>
<evidence type="ECO:0000256" key="5">
    <source>
        <dbReference type="ARBA" id="ARBA00023277"/>
    </source>
</evidence>
<dbReference type="InterPro" id="IPR055390">
    <property type="entry name" value="AraA_central"/>
</dbReference>
<gene>
    <name evidence="8" type="ORF">MR241_08770</name>
</gene>